<feature type="domain" description="Gfo/Idh/MocA-like oxidoreductase N-terminal" evidence="4">
    <location>
        <begin position="6"/>
        <end position="125"/>
    </location>
</feature>
<dbReference type="EMBL" id="JACHVA010000085">
    <property type="protein sequence ID" value="MBC2602308.1"/>
    <property type="molecule type" value="Genomic_DNA"/>
</dbReference>
<dbReference type="SUPFAM" id="SSF51430">
    <property type="entry name" value="NAD(P)-linked oxidoreductase"/>
    <property type="match status" value="1"/>
</dbReference>
<dbReference type="InterPro" id="IPR050984">
    <property type="entry name" value="Gfo/Idh/MocA_domain"/>
</dbReference>
<feature type="domain" description="NADP-dependent oxidoreductase" evidence="3">
    <location>
        <begin position="381"/>
        <end position="659"/>
    </location>
</feature>
<gene>
    <name evidence="6" type="ORF">H5P30_11020</name>
</gene>
<dbReference type="Gene3D" id="3.30.360.10">
    <property type="entry name" value="Dihydrodipicolinate Reductase, domain 2"/>
    <property type="match status" value="1"/>
</dbReference>
<evidence type="ECO:0000256" key="2">
    <source>
        <dbReference type="ARBA" id="ARBA00023002"/>
    </source>
</evidence>
<comment type="caution">
    <text evidence="6">The sequence shown here is derived from an EMBL/GenBank/DDBJ whole genome shotgun (WGS) entry which is preliminary data.</text>
</comment>
<evidence type="ECO:0000259" key="5">
    <source>
        <dbReference type="Pfam" id="PF22725"/>
    </source>
</evidence>
<dbReference type="PANTHER" id="PTHR22604:SF105">
    <property type="entry name" value="TRANS-1,2-DIHYDROBENZENE-1,2-DIOL DEHYDROGENASE"/>
    <property type="match status" value="1"/>
</dbReference>
<sequence>MKSEPIRWGIIGPGNISRKFALGVEGTPTGQIVAAGSREKERAQSFLNEIGAPEARAYGDYRELLEDPAVDAVYIATPHPMHARWCIAAARAAKHILCEKPITLNLGEALAVVNAAEEANIFLMEAFMYRCHPQTRRVYDLVKEGTIGKIRRIQAEFSFAGNHSPESRLMNPHLGGGSILDVGCYPISFARMIAGAAHGEPFLNPKEIQGVGHLDGETGVDTWASALLQFPDDLVAEIFTGVRVQGKNECVITGTEGRITVKSPWFCNGETQIEKFSGEPETLAAITDRHLYAYEAELFAQHIGDRSLPAPAMTIADTLGNLETLDRWRSAIGMTYPMEEAGPDFPYILGHALPDRGSEIPTGSIPFLDKPVARLVMGTSGKSSFPRFAHLYDDYFERGGNAFDDGSIYRRWNQRLGTPGQWMKTRGVREQCVLLDKGAHHPKTRPELMMEELEQSLESQQTDYLDGYVMHRDNPAIPAGEFVTIINEMVTKGLVRTYGFSNWTVDRLEEAIQYAEQNGLQPPALLSNHLSLARLVNPIWEGCLAASDRRTKEWLAEKNFTLLPWASQANGFFTERSDVPASEAPKNLVAGYYSEDNFERKRRCYELAGQRNVHPINVSLAWVLSQPFPTFPAIGPMTPSETRTTLPALSLNLTPEEVAWLNLESE</sequence>
<dbReference type="GO" id="GO:0000166">
    <property type="term" value="F:nucleotide binding"/>
    <property type="evidence" value="ECO:0007669"/>
    <property type="project" value="InterPro"/>
</dbReference>
<accession>A0A7X1B0J4</accession>
<evidence type="ECO:0000259" key="4">
    <source>
        <dbReference type="Pfam" id="PF01408"/>
    </source>
</evidence>
<dbReference type="Gene3D" id="3.40.50.720">
    <property type="entry name" value="NAD(P)-binding Rossmann-like Domain"/>
    <property type="match status" value="1"/>
</dbReference>
<proteinExistence type="inferred from homology"/>
<dbReference type="InterPro" id="IPR023210">
    <property type="entry name" value="NADP_OxRdtase_dom"/>
</dbReference>
<dbReference type="Proteomes" id="UP000525652">
    <property type="component" value="Unassembled WGS sequence"/>
</dbReference>
<dbReference type="InterPro" id="IPR000683">
    <property type="entry name" value="Gfo/Idh/MocA-like_OxRdtase_N"/>
</dbReference>
<dbReference type="SUPFAM" id="SSF55347">
    <property type="entry name" value="Glyceraldehyde-3-phosphate dehydrogenase-like, C-terminal domain"/>
    <property type="match status" value="1"/>
</dbReference>
<name>A0A7X1B0J4_9BACT</name>
<dbReference type="CDD" id="cd19082">
    <property type="entry name" value="AKR_AKR10A1_2"/>
    <property type="match status" value="1"/>
</dbReference>
<organism evidence="6 7">
    <name type="scientific">Puniceicoccus vermicola</name>
    <dbReference type="NCBI Taxonomy" id="388746"/>
    <lineage>
        <taxon>Bacteria</taxon>
        <taxon>Pseudomonadati</taxon>
        <taxon>Verrucomicrobiota</taxon>
        <taxon>Opitutia</taxon>
        <taxon>Puniceicoccales</taxon>
        <taxon>Puniceicoccaceae</taxon>
        <taxon>Puniceicoccus</taxon>
    </lineage>
</organism>
<comment type="similarity">
    <text evidence="1">Belongs to the Gfo/Idh/MocA family.</text>
</comment>
<dbReference type="RefSeq" id="WP_185693000.1">
    <property type="nucleotide sequence ID" value="NZ_JACHVA010000085.1"/>
</dbReference>
<dbReference type="Pfam" id="PF00248">
    <property type="entry name" value="Aldo_ket_red"/>
    <property type="match status" value="1"/>
</dbReference>
<dbReference type="PANTHER" id="PTHR22604">
    <property type="entry name" value="OXIDOREDUCTASES"/>
    <property type="match status" value="1"/>
</dbReference>
<keyword evidence="7" id="KW-1185">Reference proteome</keyword>
<protein>
    <submittedName>
        <fullName evidence="6">Aldo/keto reductase</fullName>
    </submittedName>
</protein>
<dbReference type="GO" id="GO:0016491">
    <property type="term" value="F:oxidoreductase activity"/>
    <property type="evidence" value="ECO:0007669"/>
    <property type="project" value="UniProtKB-KW"/>
</dbReference>
<reference evidence="6 7" key="1">
    <citation type="submission" date="2020-07" db="EMBL/GenBank/DDBJ databases">
        <authorList>
            <person name="Feng X."/>
        </authorList>
    </citation>
    <scope>NUCLEOTIDE SEQUENCE [LARGE SCALE GENOMIC DNA]</scope>
    <source>
        <strain evidence="6 7">JCM14086</strain>
    </source>
</reference>
<dbReference type="AlphaFoldDB" id="A0A7X1B0J4"/>
<dbReference type="Pfam" id="PF01408">
    <property type="entry name" value="GFO_IDH_MocA"/>
    <property type="match status" value="1"/>
</dbReference>
<evidence type="ECO:0000259" key="3">
    <source>
        <dbReference type="Pfam" id="PF00248"/>
    </source>
</evidence>
<dbReference type="InterPro" id="IPR036291">
    <property type="entry name" value="NAD(P)-bd_dom_sf"/>
</dbReference>
<keyword evidence="2" id="KW-0560">Oxidoreductase</keyword>
<dbReference type="SUPFAM" id="SSF51735">
    <property type="entry name" value="NAD(P)-binding Rossmann-fold domains"/>
    <property type="match status" value="1"/>
</dbReference>
<dbReference type="InterPro" id="IPR055170">
    <property type="entry name" value="GFO_IDH_MocA-like_dom"/>
</dbReference>
<dbReference type="Gene3D" id="3.20.20.100">
    <property type="entry name" value="NADP-dependent oxidoreductase domain"/>
    <property type="match status" value="1"/>
</dbReference>
<evidence type="ECO:0000256" key="1">
    <source>
        <dbReference type="ARBA" id="ARBA00010928"/>
    </source>
</evidence>
<dbReference type="InterPro" id="IPR036812">
    <property type="entry name" value="NAD(P)_OxRdtase_dom_sf"/>
</dbReference>
<evidence type="ECO:0000313" key="7">
    <source>
        <dbReference type="Proteomes" id="UP000525652"/>
    </source>
</evidence>
<evidence type="ECO:0000313" key="6">
    <source>
        <dbReference type="EMBL" id="MBC2602308.1"/>
    </source>
</evidence>
<dbReference type="Pfam" id="PF22725">
    <property type="entry name" value="GFO_IDH_MocA_C3"/>
    <property type="match status" value="1"/>
</dbReference>
<feature type="domain" description="GFO/IDH/MocA-like oxidoreductase" evidence="5">
    <location>
        <begin position="136"/>
        <end position="259"/>
    </location>
</feature>